<reference evidence="2 3" key="1">
    <citation type="journal article" date="2004" name="Science">
        <title>The genome of the diatom Thalassiosira pseudonana: ecology, evolution, and metabolism.</title>
        <authorList>
            <person name="Armbrust E.V."/>
            <person name="Berges J.A."/>
            <person name="Bowler C."/>
            <person name="Green B.R."/>
            <person name="Martinez D."/>
            <person name="Putnam N.H."/>
            <person name="Zhou S."/>
            <person name="Allen A.E."/>
            <person name="Apt K.E."/>
            <person name="Bechner M."/>
            <person name="Brzezinski M.A."/>
            <person name="Chaal B.K."/>
            <person name="Chiovitti A."/>
            <person name="Davis A.K."/>
            <person name="Demarest M.S."/>
            <person name="Detter J.C."/>
            <person name="Glavina T."/>
            <person name="Goodstein D."/>
            <person name="Hadi M.Z."/>
            <person name="Hellsten U."/>
            <person name="Hildebrand M."/>
            <person name="Jenkins B.D."/>
            <person name="Jurka J."/>
            <person name="Kapitonov V.V."/>
            <person name="Kroger N."/>
            <person name="Lau W.W."/>
            <person name="Lane T.W."/>
            <person name="Larimer F.W."/>
            <person name="Lippmeier J.C."/>
            <person name="Lucas S."/>
            <person name="Medina M."/>
            <person name="Montsant A."/>
            <person name="Obornik M."/>
            <person name="Parker M.S."/>
            <person name="Palenik B."/>
            <person name="Pazour G.J."/>
            <person name="Richardson P.M."/>
            <person name="Rynearson T.A."/>
            <person name="Saito M.A."/>
            <person name="Schwartz D.C."/>
            <person name="Thamatrakoln K."/>
            <person name="Valentin K."/>
            <person name="Vardi A."/>
            <person name="Wilkerson F.P."/>
            <person name="Rokhsar D.S."/>
        </authorList>
    </citation>
    <scope>NUCLEOTIDE SEQUENCE [LARGE SCALE GENOMIC DNA]</scope>
    <source>
        <strain evidence="2 3">CCMP1335</strain>
    </source>
</reference>
<keyword evidence="3" id="KW-1185">Reference proteome</keyword>
<dbReference type="Proteomes" id="UP000001449">
    <property type="component" value="Chromosome 20"/>
</dbReference>
<protein>
    <submittedName>
        <fullName evidence="2">Uncharacterized protein</fullName>
    </submittedName>
</protein>
<keyword evidence="1" id="KW-0732">Signal</keyword>
<dbReference type="RefSeq" id="XP_002294654.1">
    <property type="nucleotide sequence ID" value="XM_002294618.1"/>
</dbReference>
<dbReference type="PaxDb" id="35128-Thaps11632"/>
<dbReference type="AlphaFoldDB" id="B8CF39"/>
<dbReference type="EMBL" id="CM000652">
    <property type="protein sequence ID" value="EED88014.1"/>
    <property type="molecule type" value="Genomic_DNA"/>
</dbReference>
<evidence type="ECO:0000313" key="2">
    <source>
        <dbReference type="EMBL" id="EED88014.1"/>
    </source>
</evidence>
<reference evidence="2 3" key="2">
    <citation type="journal article" date="2008" name="Nature">
        <title>The Phaeodactylum genome reveals the evolutionary history of diatom genomes.</title>
        <authorList>
            <person name="Bowler C."/>
            <person name="Allen A.E."/>
            <person name="Badger J.H."/>
            <person name="Grimwood J."/>
            <person name="Jabbari K."/>
            <person name="Kuo A."/>
            <person name="Maheswari U."/>
            <person name="Martens C."/>
            <person name="Maumus F."/>
            <person name="Otillar R.P."/>
            <person name="Rayko E."/>
            <person name="Salamov A."/>
            <person name="Vandepoele K."/>
            <person name="Beszteri B."/>
            <person name="Gruber A."/>
            <person name="Heijde M."/>
            <person name="Katinka M."/>
            <person name="Mock T."/>
            <person name="Valentin K."/>
            <person name="Verret F."/>
            <person name="Berges J.A."/>
            <person name="Brownlee C."/>
            <person name="Cadoret J.P."/>
            <person name="Chiovitti A."/>
            <person name="Choi C.J."/>
            <person name="Coesel S."/>
            <person name="De Martino A."/>
            <person name="Detter J.C."/>
            <person name="Durkin C."/>
            <person name="Falciatore A."/>
            <person name="Fournet J."/>
            <person name="Haruta M."/>
            <person name="Huysman M.J."/>
            <person name="Jenkins B.D."/>
            <person name="Jiroutova K."/>
            <person name="Jorgensen R.E."/>
            <person name="Joubert Y."/>
            <person name="Kaplan A."/>
            <person name="Kroger N."/>
            <person name="Kroth P.G."/>
            <person name="La Roche J."/>
            <person name="Lindquist E."/>
            <person name="Lommer M."/>
            <person name="Martin-Jezequel V."/>
            <person name="Lopez P.J."/>
            <person name="Lucas S."/>
            <person name="Mangogna M."/>
            <person name="McGinnis K."/>
            <person name="Medlin L.K."/>
            <person name="Montsant A."/>
            <person name="Oudot-Le Secq M.P."/>
            <person name="Napoli C."/>
            <person name="Obornik M."/>
            <person name="Parker M.S."/>
            <person name="Petit J.L."/>
            <person name="Porcel B.M."/>
            <person name="Poulsen N."/>
            <person name="Robison M."/>
            <person name="Rychlewski L."/>
            <person name="Rynearson T.A."/>
            <person name="Schmutz J."/>
            <person name="Shapiro H."/>
            <person name="Siaut M."/>
            <person name="Stanley M."/>
            <person name="Sussman M.R."/>
            <person name="Taylor A.R."/>
            <person name="Vardi A."/>
            <person name="von Dassow P."/>
            <person name="Vyverman W."/>
            <person name="Willis A."/>
            <person name="Wyrwicz L.S."/>
            <person name="Rokhsar D.S."/>
            <person name="Weissenbach J."/>
            <person name="Armbrust E.V."/>
            <person name="Green B.R."/>
            <person name="Van de Peer Y."/>
            <person name="Grigoriev I.V."/>
        </authorList>
    </citation>
    <scope>NUCLEOTIDE SEQUENCE [LARGE SCALE GENOMIC DNA]</scope>
    <source>
        <strain evidence="2 3">CCMP1335</strain>
    </source>
</reference>
<feature type="chain" id="PRO_5002866554" evidence="1">
    <location>
        <begin position="18"/>
        <end position="165"/>
    </location>
</feature>
<proteinExistence type="predicted"/>
<gene>
    <name evidence="2" type="ORF">THAPSDRAFT_11632</name>
</gene>
<name>B8CF39_THAPS</name>
<organism evidence="2 3">
    <name type="scientific">Thalassiosira pseudonana</name>
    <name type="common">Marine diatom</name>
    <name type="synonym">Cyclotella nana</name>
    <dbReference type="NCBI Taxonomy" id="35128"/>
    <lineage>
        <taxon>Eukaryota</taxon>
        <taxon>Sar</taxon>
        <taxon>Stramenopiles</taxon>
        <taxon>Ochrophyta</taxon>
        <taxon>Bacillariophyta</taxon>
        <taxon>Coscinodiscophyceae</taxon>
        <taxon>Thalassiosirophycidae</taxon>
        <taxon>Thalassiosirales</taxon>
        <taxon>Thalassiosiraceae</taxon>
        <taxon>Thalassiosira</taxon>
    </lineage>
</organism>
<dbReference type="GeneID" id="7447784"/>
<feature type="signal peptide" evidence="1">
    <location>
        <begin position="1"/>
        <end position="17"/>
    </location>
</feature>
<evidence type="ECO:0000256" key="1">
    <source>
        <dbReference type="SAM" id="SignalP"/>
    </source>
</evidence>
<dbReference type="HOGENOM" id="CLU_1614167_0_0_1"/>
<sequence length="165" mass="18613">MNLLFSLVFVNVVRVRAFVLPSVKTVKTYLRYSSLDALLPISLDNIVLLPVPKEVVYEKDGSEESPIPIYDDHCHPFFDQMFITGRSLGPTTTKTKGKAPTKTPGASEHKFGVMAEGTNRRVNVVHVKGTVVKDTEEEMMEYDDDHCHCFSPRYLYTGCVGIWNK</sequence>
<dbReference type="InParanoid" id="B8CF39"/>
<accession>B8CF39</accession>
<evidence type="ECO:0000313" key="3">
    <source>
        <dbReference type="Proteomes" id="UP000001449"/>
    </source>
</evidence>
<dbReference type="KEGG" id="tps:THAPSDRAFT_11632"/>